<dbReference type="OrthoDB" id="8525003at2"/>
<dbReference type="InterPro" id="IPR007688">
    <property type="entry name" value="Conjugal_tfr_TrbL/VirB6"/>
</dbReference>
<evidence type="ECO:0000256" key="3">
    <source>
        <dbReference type="ARBA" id="ARBA00022989"/>
    </source>
</evidence>
<protein>
    <submittedName>
        <fullName evidence="7">P-type conjugative transfer protein TrbL</fullName>
    </submittedName>
</protein>
<dbReference type="GO" id="GO:0030255">
    <property type="term" value="P:protein secretion by the type IV secretion system"/>
    <property type="evidence" value="ECO:0007669"/>
    <property type="project" value="InterPro"/>
</dbReference>
<feature type="transmembrane region" description="Helical" evidence="6">
    <location>
        <begin position="266"/>
        <end position="287"/>
    </location>
</feature>
<accession>A0A0K6H9I8</accession>
<feature type="compositionally biased region" description="Low complexity" evidence="5">
    <location>
        <begin position="485"/>
        <end position="566"/>
    </location>
</feature>
<dbReference type="EMBL" id="CYHA01000014">
    <property type="protein sequence ID" value="CUA87423.1"/>
    <property type="molecule type" value="Genomic_DNA"/>
</dbReference>
<dbReference type="STRING" id="375574.GCA_001418035_02731"/>
<evidence type="ECO:0000256" key="6">
    <source>
        <dbReference type="SAM" id="Phobius"/>
    </source>
</evidence>
<keyword evidence="4 6" id="KW-0472">Membrane</keyword>
<keyword evidence="2 6" id="KW-0812">Transmembrane</keyword>
<feature type="compositionally biased region" description="Basic and acidic residues" evidence="5">
    <location>
        <begin position="619"/>
        <end position="632"/>
    </location>
</feature>
<feature type="transmembrane region" description="Helical" evidence="6">
    <location>
        <begin position="139"/>
        <end position="160"/>
    </location>
</feature>
<dbReference type="Proteomes" id="UP000243535">
    <property type="component" value="Unassembled WGS sequence"/>
</dbReference>
<gene>
    <name evidence="7" type="ORF">Ga0061063_0154</name>
</gene>
<comment type="subcellular location">
    <subcellularLocation>
        <location evidence="1">Membrane</location>
        <topology evidence="1">Multi-pass membrane protein</topology>
    </subcellularLocation>
</comment>
<organism evidence="7 8">
    <name type="scientific">Gulbenkiania indica</name>
    <dbReference type="NCBI Taxonomy" id="375574"/>
    <lineage>
        <taxon>Bacteria</taxon>
        <taxon>Pseudomonadati</taxon>
        <taxon>Pseudomonadota</taxon>
        <taxon>Betaproteobacteria</taxon>
        <taxon>Neisseriales</taxon>
        <taxon>Chromobacteriaceae</taxon>
        <taxon>Gulbenkiania</taxon>
    </lineage>
</organism>
<feature type="transmembrane region" description="Helical" evidence="6">
    <location>
        <begin position="234"/>
        <end position="254"/>
    </location>
</feature>
<feature type="region of interest" description="Disordered" evidence="5">
    <location>
        <begin position="411"/>
        <end position="658"/>
    </location>
</feature>
<evidence type="ECO:0000256" key="1">
    <source>
        <dbReference type="ARBA" id="ARBA00004141"/>
    </source>
</evidence>
<sequence>MNASLLHVLVALAAFGGSVWLLYRVVDDAQAKLKTLWSLIGEARKQSGPIRWPGLGKAAPYLTALVLLLVAFSASAAPANPGMFDQMGMDYKNAAAGWFGPLFGYANTLFGLLAAIEVTWAAAMWAFEKDNLSSFTAALIRKIMTLGVYYAILLNAGTWIPAIVDSFVQAGQTAGGTGSLSPSDVVTAGLDCAFRILESITNLGLVEAIVVGIIAGVCALLIMLCFVIIAGQLLIALIESYIVIGAGVLFLGFGGSRWTTDFVQKVLGYAVSIGVKLLILYLVIGVGMTSANSWSNLLAAGVAGNDDFLRNCFFVLAGSLLFVFISWSIPSLAGSMLGGAPSLTAGAAAGVMGGVAAGGVALAAGAAGGVGNLLKKAASLGGSGSGPSGGAGKQLAGAAAGGGSVGGLGASGSAPGGSASLKAATSAPAVPPPSLPSTPSSSAPSSSGPGDTPVSVAPPATTPSGDSTSSAAADSGSGSGKQGSDKAAGSAPSSASASTATPPPATTTNGSGTTLAGGSTDKPATATGTGSSATPSAVGHAQASATPSPANPSAPTTSTASPTNPAQQGATTQPGSASLEQEMATPGVSDALGQEMLTPGNAENSIGGASGETTNQLPQDKERKPGLIERLKNVKPPHLPNDQGGGGTVHIKLDHGRD</sequence>
<feature type="transmembrane region" description="Helical" evidence="6">
    <location>
        <begin position="98"/>
        <end position="127"/>
    </location>
</feature>
<dbReference type="Pfam" id="PF04610">
    <property type="entry name" value="TrbL"/>
    <property type="match status" value="1"/>
</dbReference>
<feature type="transmembrane region" description="Helical" evidence="6">
    <location>
        <begin position="349"/>
        <end position="374"/>
    </location>
</feature>
<evidence type="ECO:0000256" key="2">
    <source>
        <dbReference type="ARBA" id="ARBA00022692"/>
    </source>
</evidence>
<feature type="transmembrane region" description="Helical" evidence="6">
    <location>
        <begin position="308"/>
        <end position="329"/>
    </location>
</feature>
<feature type="compositionally biased region" description="Polar residues" evidence="5">
    <location>
        <begin position="567"/>
        <end position="579"/>
    </location>
</feature>
<feature type="transmembrane region" description="Helical" evidence="6">
    <location>
        <begin position="208"/>
        <end position="229"/>
    </location>
</feature>
<reference evidence="8" key="1">
    <citation type="submission" date="2015-08" db="EMBL/GenBank/DDBJ databases">
        <authorList>
            <person name="Varghese N."/>
        </authorList>
    </citation>
    <scope>NUCLEOTIDE SEQUENCE [LARGE SCALE GENOMIC DNA]</scope>
    <source>
        <strain evidence="8">DSM 17901</strain>
    </source>
</reference>
<dbReference type="NCBIfam" id="TIGR02783">
    <property type="entry name" value="TrbL_P"/>
    <property type="match status" value="1"/>
</dbReference>
<proteinExistence type="predicted"/>
<evidence type="ECO:0000256" key="5">
    <source>
        <dbReference type="SAM" id="MobiDB-lite"/>
    </source>
</evidence>
<evidence type="ECO:0000313" key="8">
    <source>
        <dbReference type="Proteomes" id="UP000243535"/>
    </source>
</evidence>
<dbReference type="RefSeq" id="WP_072242914.1">
    <property type="nucleotide sequence ID" value="NZ_CYHA01000014.1"/>
</dbReference>
<dbReference type="InterPro" id="IPR014150">
    <property type="entry name" value="Conjugal_tfr_TrbL"/>
</dbReference>
<evidence type="ECO:0000256" key="4">
    <source>
        <dbReference type="ARBA" id="ARBA00023136"/>
    </source>
</evidence>
<feature type="compositionally biased region" description="Low complexity" evidence="5">
    <location>
        <begin position="411"/>
        <end position="428"/>
    </location>
</feature>
<keyword evidence="3 6" id="KW-1133">Transmembrane helix</keyword>
<keyword evidence="8" id="KW-1185">Reference proteome</keyword>
<feature type="transmembrane region" description="Helical" evidence="6">
    <location>
        <begin position="58"/>
        <end position="78"/>
    </location>
</feature>
<evidence type="ECO:0000313" key="7">
    <source>
        <dbReference type="EMBL" id="CUA87423.1"/>
    </source>
</evidence>
<dbReference type="AlphaFoldDB" id="A0A0K6H9I8"/>
<feature type="transmembrane region" description="Helical" evidence="6">
    <location>
        <begin position="6"/>
        <end position="26"/>
    </location>
</feature>
<feature type="compositionally biased region" description="Low complexity" evidence="5">
    <location>
        <begin position="437"/>
        <end position="476"/>
    </location>
</feature>
<name>A0A0K6H9I8_9NEIS</name>
<dbReference type="GO" id="GO:0016020">
    <property type="term" value="C:membrane"/>
    <property type="evidence" value="ECO:0007669"/>
    <property type="project" value="UniProtKB-SubCell"/>
</dbReference>